<sequence length="90" mass="10293">MPSFKRSQDPQVAFKEFIKASPQSRYTFDSERDAPESELCREPGKGLSKECIILQMESKKLFESMQNMGFFCALPIDPGKTHMECTPILK</sequence>
<gene>
    <name evidence="1" type="ORF">SISNIDRAFT_448005</name>
</gene>
<name>A0A165AKA0_9AGAM</name>
<dbReference type="EMBL" id="KV419394">
    <property type="protein sequence ID" value="KZS99147.1"/>
    <property type="molecule type" value="Genomic_DNA"/>
</dbReference>
<dbReference type="AlphaFoldDB" id="A0A165AKA0"/>
<reference evidence="1 2" key="1">
    <citation type="journal article" date="2016" name="Mol. Biol. Evol.">
        <title>Comparative Genomics of Early-Diverging Mushroom-Forming Fungi Provides Insights into the Origins of Lignocellulose Decay Capabilities.</title>
        <authorList>
            <person name="Nagy L.G."/>
            <person name="Riley R."/>
            <person name="Tritt A."/>
            <person name="Adam C."/>
            <person name="Daum C."/>
            <person name="Floudas D."/>
            <person name="Sun H."/>
            <person name="Yadav J.S."/>
            <person name="Pangilinan J."/>
            <person name="Larsson K.H."/>
            <person name="Matsuura K."/>
            <person name="Barry K."/>
            <person name="Labutti K."/>
            <person name="Kuo R."/>
            <person name="Ohm R.A."/>
            <person name="Bhattacharya S.S."/>
            <person name="Shirouzu T."/>
            <person name="Yoshinaga Y."/>
            <person name="Martin F.M."/>
            <person name="Grigoriev I.V."/>
            <person name="Hibbett D.S."/>
        </authorList>
    </citation>
    <scope>NUCLEOTIDE SEQUENCE [LARGE SCALE GENOMIC DNA]</scope>
    <source>
        <strain evidence="1 2">HHB9708</strain>
    </source>
</reference>
<evidence type="ECO:0000313" key="2">
    <source>
        <dbReference type="Proteomes" id="UP000076722"/>
    </source>
</evidence>
<proteinExistence type="predicted"/>
<evidence type="ECO:0000313" key="1">
    <source>
        <dbReference type="EMBL" id="KZS99147.1"/>
    </source>
</evidence>
<protein>
    <submittedName>
        <fullName evidence="1">Uncharacterized protein</fullName>
    </submittedName>
</protein>
<accession>A0A165AKA0</accession>
<dbReference type="OrthoDB" id="5277092at2759"/>
<organism evidence="1 2">
    <name type="scientific">Sistotremastrum niveocremeum HHB9708</name>
    <dbReference type="NCBI Taxonomy" id="1314777"/>
    <lineage>
        <taxon>Eukaryota</taxon>
        <taxon>Fungi</taxon>
        <taxon>Dikarya</taxon>
        <taxon>Basidiomycota</taxon>
        <taxon>Agaricomycotina</taxon>
        <taxon>Agaricomycetes</taxon>
        <taxon>Sistotremastrales</taxon>
        <taxon>Sistotremastraceae</taxon>
        <taxon>Sertulicium</taxon>
        <taxon>Sertulicium niveocremeum</taxon>
    </lineage>
</organism>
<dbReference type="Proteomes" id="UP000076722">
    <property type="component" value="Unassembled WGS sequence"/>
</dbReference>
<keyword evidence="2" id="KW-1185">Reference proteome</keyword>